<dbReference type="Proteomes" id="UP001447188">
    <property type="component" value="Unassembled WGS sequence"/>
</dbReference>
<protein>
    <submittedName>
        <fullName evidence="2">Uncharacterized protein</fullName>
    </submittedName>
</protein>
<comment type="caution">
    <text evidence="2">The sequence shown here is derived from an EMBL/GenBank/DDBJ whole genome shotgun (WGS) entry which is preliminary data.</text>
</comment>
<keyword evidence="3" id="KW-1185">Reference proteome</keyword>
<dbReference type="EMBL" id="JBBBZM010000353">
    <property type="protein sequence ID" value="KAL0630876.1"/>
    <property type="molecule type" value="Genomic_DNA"/>
</dbReference>
<evidence type="ECO:0000256" key="1">
    <source>
        <dbReference type="SAM" id="MobiDB-lite"/>
    </source>
</evidence>
<accession>A0ABR3G4J8</accession>
<proteinExistence type="predicted"/>
<reference evidence="2 3" key="1">
    <citation type="submission" date="2024-02" db="EMBL/GenBank/DDBJ databases">
        <title>Discinaceae phylogenomics.</title>
        <authorList>
            <person name="Dirks A.C."/>
            <person name="James T.Y."/>
        </authorList>
    </citation>
    <scope>NUCLEOTIDE SEQUENCE [LARGE SCALE GENOMIC DNA]</scope>
    <source>
        <strain evidence="2 3">ACD0624</strain>
    </source>
</reference>
<feature type="region of interest" description="Disordered" evidence="1">
    <location>
        <begin position="59"/>
        <end position="96"/>
    </location>
</feature>
<evidence type="ECO:0000313" key="2">
    <source>
        <dbReference type="EMBL" id="KAL0630876.1"/>
    </source>
</evidence>
<name>A0ABR3G4J8_9PEZI</name>
<sequence>RSLAKTVALAMGVAFNDISTSDPVDSNSDRIVLLFPRSSRGPAPDPRDPPRSIMSVLAESSGDRRPLAGHSRRLTVAPGSSGKRVRFSLPEIEEVE</sequence>
<evidence type="ECO:0000313" key="3">
    <source>
        <dbReference type="Proteomes" id="UP001447188"/>
    </source>
</evidence>
<organism evidence="2 3">
    <name type="scientific">Discina gigas</name>
    <dbReference type="NCBI Taxonomy" id="1032678"/>
    <lineage>
        <taxon>Eukaryota</taxon>
        <taxon>Fungi</taxon>
        <taxon>Dikarya</taxon>
        <taxon>Ascomycota</taxon>
        <taxon>Pezizomycotina</taxon>
        <taxon>Pezizomycetes</taxon>
        <taxon>Pezizales</taxon>
        <taxon>Discinaceae</taxon>
        <taxon>Discina</taxon>
    </lineage>
</organism>
<feature type="non-terminal residue" evidence="2">
    <location>
        <position position="1"/>
    </location>
</feature>
<gene>
    <name evidence="2" type="ORF">Q9L58_010274</name>
</gene>